<reference evidence="2" key="1">
    <citation type="submission" date="2021-02" db="EMBL/GenBank/DDBJ databases">
        <authorList>
            <person name="Dougan E. K."/>
            <person name="Rhodes N."/>
            <person name="Thang M."/>
            <person name="Chan C."/>
        </authorList>
    </citation>
    <scope>NUCLEOTIDE SEQUENCE</scope>
</reference>
<sequence>MERFLHRGRDGQVMDVDEFQIAKSLLAGETGLLSQKVGAKHLFEWCLEYGKQSTALAMLSHGVPGCVVKLCNITLPPLPPAVNGGPHPEDQGVPMRDRDADIRTAKRTAEREAEMPLVRALLEACRSEKTLPAEVTAEAMARLLDIAILLRDTEPAACCASRCTRFPLRWKFVDFVVRCGWGIDIQETEILKAALAAGVGLKHLRDDCTQLSLPEAVVLSEDAELWHQVRDLLQLGPWPTAAPRNNKAKYLLTEAADGDLCLSFERLLRAKRAGLTLGTFRQRSVMGCTACPGPGPATHMYLSLLDLAILFRQRDCAALCGSMDVCSTEWTPGLSLEDSWACEVCGSSDVVLGLSLSDACFWRIARLAPGRKAAAGEALRAALRASRGRAREMAGLGVLQALRWWARGKLFSPALVNVVLTFSAERPSLARALEGRWAELLQSPWWEEPGQQAAQVESQQSQKVMYIAERDDRNEQDPECPGQAAAQESAPEAHSEAPASKLEGADSAGTNDLLTALRNSRSDMRPLSPEGVVVFRLTRQANAPRVNDLLFDMTGPLKKLHQRVLEAGCEVAPAWSPVKALFVPLTEPQMQELLHADGARYELGKTHLLALLSDADLIDGALRRLPKVTRPKLRRDVLRDDAEGAGDGDEPMIIVEGGLRTDSSLGYPTWQ</sequence>
<protein>
    <submittedName>
        <fullName evidence="2">Uncharacterized protein</fullName>
    </submittedName>
</protein>
<name>A0A812S541_9DINO</name>
<keyword evidence="3" id="KW-1185">Reference proteome</keyword>
<organism evidence="2 3">
    <name type="scientific">Symbiodinium natans</name>
    <dbReference type="NCBI Taxonomy" id="878477"/>
    <lineage>
        <taxon>Eukaryota</taxon>
        <taxon>Sar</taxon>
        <taxon>Alveolata</taxon>
        <taxon>Dinophyceae</taxon>
        <taxon>Suessiales</taxon>
        <taxon>Symbiodiniaceae</taxon>
        <taxon>Symbiodinium</taxon>
    </lineage>
</organism>
<dbReference type="EMBL" id="CAJNDS010002412">
    <property type="protein sequence ID" value="CAE7464451.1"/>
    <property type="molecule type" value="Genomic_DNA"/>
</dbReference>
<gene>
    <name evidence="2" type="ORF">SNAT2548_LOCUS25926</name>
</gene>
<proteinExistence type="predicted"/>
<dbReference type="AlphaFoldDB" id="A0A812S541"/>
<evidence type="ECO:0000313" key="3">
    <source>
        <dbReference type="Proteomes" id="UP000604046"/>
    </source>
</evidence>
<dbReference type="OrthoDB" id="412059at2759"/>
<accession>A0A812S541</accession>
<feature type="region of interest" description="Disordered" evidence="1">
    <location>
        <begin position="470"/>
        <end position="508"/>
    </location>
</feature>
<evidence type="ECO:0000256" key="1">
    <source>
        <dbReference type="SAM" id="MobiDB-lite"/>
    </source>
</evidence>
<comment type="caution">
    <text evidence="2">The sequence shown here is derived from an EMBL/GenBank/DDBJ whole genome shotgun (WGS) entry which is preliminary data.</text>
</comment>
<evidence type="ECO:0000313" key="2">
    <source>
        <dbReference type="EMBL" id="CAE7464451.1"/>
    </source>
</evidence>
<dbReference type="Proteomes" id="UP000604046">
    <property type="component" value="Unassembled WGS sequence"/>
</dbReference>
<feature type="compositionally biased region" description="Low complexity" evidence="1">
    <location>
        <begin position="483"/>
        <end position="500"/>
    </location>
</feature>